<dbReference type="GO" id="GO:0000407">
    <property type="term" value="C:phagophore assembly site"/>
    <property type="evidence" value="ECO:0007669"/>
    <property type="project" value="TreeGrafter"/>
</dbReference>
<gene>
    <name evidence="3" type="ORF">OS493_023997</name>
</gene>
<dbReference type="AlphaFoldDB" id="A0A9X0A0J0"/>
<comment type="caution">
    <text evidence="3">The sequence shown here is derived from an EMBL/GenBank/DDBJ whole genome shotgun (WGS) entry which is preliminary data.</text>
</comment>
<dbReference type="Pfam" id="PF00564">
    <property type="entry name" value="PB1"/>
    <property type="match status" value="1"/>
</dbReference>
<dbReference type="InterPro" id="IPR053793">
    <property type="entry name" value="PB1-like"/>
</dbReference>
<dbReference type="EMBL" id="MU825414">
    <property type="protein sequence ID" value="KAJ7390608.1"/>
    <property type="molecule type" value="Genomic_DNA"/>
</dbReference>
<dbReference type="PANTHER" id="PTHR20930:SF0">
    <property type="entry name" value="PROTEIN ILRUN"/>
    <property type="match status" value="1"/>
</dbReference>
<keyword evidence="4" id="KW-1185">Reference proteome</keyword>
<feature type="compositionally biased region" description="Polar residues" evidence="1">
    <location>
        <begin position="198"/>
        <end position="212"/>
    </location>
</feature>
<feature type="compositionally biased region" description="Polar residues" evidence="1">
    <location>
        <begin position="362"/>
        <end position="379"/>
    </location>
</feature>
<dbReference type="PROSITE" id="PS51745">
    <property type="entry name" value="PB1"/>
    <property type="match status" value="1"/>
</dbReference>
<feature type="region of interest" description="Disordered" evidence="1">
    <location>
        <begin position="324"/>
        <end position="383"/>
    </location>
</feature>
<sequence>MKDTVKVKARCNAITRRFEIDRASSWDDLNCKLIKKLFDVQDFTLKYIDDEDELVTLGTHGELEEALKVTQKTGFILRLAVEDSSDQDSAARIESFKDLLGESIRESPGSQAPKRKFLFNPPAQSEPNSAFKTAKMDDADPAEAAIVAATSSQEPTVCNYDLRKTAEKEERSPCKGSEVMFDGDADETSYLDMDDGRQMQNSSSTGQPQPQETIDDEQGQYIPLVQLMQPIPSRSPPQSPPASPKSKNSSKGRKAKGCYHELAENLAVELASMNEKLHKKLRSSLDVLQTKEPGDVQGLGEVEEDSYVFVNQQGNLTAANEDVVNTESETLLSSPNPSGELADTGSTETEEEESLDGDPHPSYSSPTDSGNASNPGNVNHASVVEAVHRVVQEVR</sequence>
<evidence type="ECO:0000259" key="2">
    <source>
        <dbReference type="PROSITE" id="PS51745"/>
    </source>
</evidence>
<dbReference type="SMART" id="SM00666">
    <property type="entry name" value="PB1"/>
    <property type="match status" value="1"/>
</dbReference>
<feature type="region of interest" description="Disordered" evidence="1">
    <location>
        <begin position="104"/>
        <end position="129"/>
    </location>
</feature>
<dbReference type="Proteomes" id="UP001163046">
    <property type="component" value="Unassembled WGS sequence"/>
</dbReference>
<reference evidence="3" key="1">
    <citation type="submission" date="2023-01" db="EMBL/GenBank/DDBJ databases">
        <title>Genome assembly of the deep-sea coral Lophelia pertusa.</title>
        <authorList>
            <person name="Herrera S."/>
            <person name="Cordes E."/>
        </authorList>
    </citation>
    <scope>NUCLEOTIDE SEQUENCE</scope>
    <source>
        <strain evidence="3">USNM1676648</strain>
        <tissue evidence="3">Polyp</tissue>
    </source>
</reference>
<evidence type="ECO:0000313" key="4">
    <source>
        <dbReference type="Proteomes" id="UP001163046"/>
    </source>
</evidence>
<dbReference type="PANTHER" id="PTHR20930">
    <property type="entry name" value="OVARIAN CARCINOMA ANTIGEN CA125-RELATED"/>
    <property type="match status" value="1"/>
</dbReference>
<evidence type="ECO:0000313" key="3">
    <source>
        <dbReference type="EMBL" id="KAJ7390608.1"/>
    </source>
</evidence>
<dbReference type="OrthoDB" id="2122982at2759"/>
<feature type="compositionally biased region" description="Polar residues" evidence="1">
    <location>
        <begin position="324"/>
        <end position="337"/>
    </location>
</feature>
<dbReference type="GO" id="GO:0043130">
    <property type="term" value="F:ubiquitin binding"/>
    <property type="evidence" value="ECO:0007669"/>
    <property type="project" value="TreeGrafter"/>
</dbReference>
<evidence type="ECO:0000256" key="1">
    <source>
        <dbReference type="SAM" id="MobiDB-lite"/>
    </source>
</evidence>
<accession>A0A9X0A0J0</accession>
<dbReference type="Gene3D" id="3.10.20.90">
    <property type="entry name" value="Phosphatidylinositol 3-kinase Catalytic Subunit, Chain A, domain 1"/>
    <property type="match status" value="1"/>
</dbReference>
<feature type="domain" description="PB1" evidence="2">
    <location>
        <begin position="4"/>
        <end position="84"/>
    </location>
</feature>
<dbReference type="SUPFAM" id="SSF54277">
    <property type="entry name" value="CAD &amp; PB1 domains"/>
    <property type="match status" value="1"/>
</dbReference>
<proteinExistence type="predicted"/>
<feature type="compositionally biased region" description="Pro residues" evidence="1">
    <location>
        <begin position="233"/>
        <end position="243"/>
    </location>
</feature>
<organism evidence="3 4">
    <name type="scientific">Desmophyllum pertusum</name>
    <dbReference type="NCBI Taxonomy" id="174260"/>
    <lineage>
        <taxon>Eukaryota</taxon>
        <taxon>Metazoa</taxon>
        <taxon>Cnidaria</taxon>
        <taxon>Anthozoa</taxon>
        <taxon>Hexacorallia</taxon>
        <taxon>Scleractinia</taxon>
        <taxon>Caryophylliina</taxon>
        <taxon>Caryophylliidae</taxon>
        <taxon>Desmophyllum</taxon>
    </lineage>
</organism>
<name>A0A9X0A0J0_9CNID</name>
<dbReference type="GO" id="GO:0016236">
    <property type="term" value="P:macroautophagy"/>
    <property type="evidence" value="ECO:0007669"/>
    <property type="project" value="TreeGrafter"/>
</dbReference>
<feature type="compositionally biased region" description="Basic residues" evidence="1">
    <location>
        <begin position="248"/>
        <end position="257"/>
    </location>
</feature>
<protein>
    <recommendedName>
        <fullName evidence="2">PB1 domain-containing protein</fullName>
    </recommendedName>
</protein>
<dbReference type="InterPro" id="IPR000270">
    <property type="entry name" value="PB1_dom"/>
</dbReference>
<feature type="region of interest" description="Disordered" evidence="1">
    <location>
        <begin position="187"/>
        <end position="258"/>
    </location>
</feature>